<dbReference type="EMBL" id="CP036276">
    <property type="protein sequence ID" value="QDU43790.1"/>
    <property type="molecule type" value="Genomic_DNA"/>
</dbReference>
<name>A0A517ZMT8_9PLAN</name>
<keyword evidence="1" id="KW-0472">Membrane</keyword>
<feature type="transmembrane region" description="Helical" evidence="1">
    <location>
        <begin position="21"/>
        <end position="42"/>
    </location>
</feature>
<dbReference type="RefSeq" id="WP_145376081.1">
    <property type="nucleotide sequence ID" value="NZ_CP036276.1"/>
</dbReference>
<feature type="transmembrane region" description="Helical" evidence="1">
    <location>
        <begin position="54"/>
        <end position="75"/>
    </location>
</feature>
<keyword evidence="3" id="KW-1185">Reference proteome</keyword>
<gene>
    <name evidence="2" type="ORF">Mal52_22660</name>
</gene>
<keyword evidence="1" id="KW-1133">Transmembrane helix</keyword>
<evidence type="ECO:0000313" key="2">
    <source>
        <dbReference type="EMBL" id="QDU43790.1"/>
    </source>
</evidence>
<evidence type="ECO:0000313" key="3">
    <source>
        <dbReference type="Proteomes" id="UP000319383"/>
    </source>
</evidence>
<dbReference type="KEGG" id="sdyn:Mal52_22660"/>
<evidence type="ECO:0000256" key="1">
    <source>
        <dbReference type="SAM" id="Phobius"/>
    </source>
</evidence>
<sequence length="107" mass="12345">MSEKITVELDSKWERRVNSPLFWVVSALTGVSITYAPFYLHWAGQGGDSESSGWLVPACFAVIYLVPLFYIKLGAEVIKSIHAKRDQDKVDWFPLMMNRLGRLFRHR</sequence>
<keyword evidence="1" id="KW-0812">Transmembrane</keyword>
<dbReference type="Proteomes" id="UP000319383">
    <property type="component" value="Chromosome"/>
</dbReference>
<reference evidence="2 3" key="1">
    <citation type="submission" date="2019-02" db="EMBL/GenBank/DDBJ databases">
        <title>Deep-cultivation of Planctomycetes and their phenomic and genomic characterization uncovers novel biology.</title>
        <authorList>
            <person name="Wiegand S."/>
            <person name="Jogler M."/>
            <person name="Boedeker C."/>
            <person name="Pinto D."/>
            <person name="Vollmers J."/>
            <person name="Rivas-Marin E."/>
            <person name="Kohn T."/>
            <person name="Peeters S.H."/>
            <person name="Heuer A."/>
            <person name="Rast P."/>
            <person name="Oberbeckmann S."/>
            <person name="Bunk B."/>
            <person name="Jeske O."/>
            <person name="Meyerdierks A."/>
            <person name="Storesund J.E."/>
            <person name="Kallscheuer N."/>
            <person name="Luecker S."/>
            <person name="Lage O.M."/>
            <person name="Pohl T."/>
            <person name="Merkel B.J."/>
            <person name="Hornburger P."/>
            <person name="Mueller R.-W."/>
            <person name="Bruemmer F."/>
            <person name="Labrenz M."/>
            <person name="Spormann A.M."/>
            <person name="Op den Camp H."/>
            <person name="Overmann J."/>
            <person name="Amann R."/>
            <person name="Jetten M.S.M."/>
            <person name="Mascher T."/>
            <person name="Medema M.H."/>
            <person name="Devos D.P."/>
            <person name="Kaster A.-K."/>
            <person name="Ovreas L."/>
            <person name="Rohde M."/>
            <person name="Galperin M.Y."/>
            <person name="Jogler C."/>
        </authorList>
    </citation>
    <scope>NUCLEOTIDE SEQUENCE [LARGE SCALE GENOMIC DNA]</scope>
    <source>
        <strain evidence="2 3">Mal52</strain>
    </source>
</reference>
<dbReference type="AlphaFoldDB" id="A0A517ZMT8"/>
<protein>
    <submittedName>
        <fullName evidence="2">Uncharacterized protein</fullName>
    </submittedName>
</protein>
<proteinExistence type="predicted"/>
<organism evidence="2 3">
    <name type="scientific">Symmachiella dynata</name>
    <dbReference type="NCBI Taxonomy" id="2527995"/>
    <lineage>
        <taxon>Bacteria</taxon>
        <taxon>Pseudomonadati</taxon>
        <taxon>Planctomycetota</taxon>
        <taxon>Planctomycetia</taxon>
        <taxon>Planctomycetales</taxon>
        <taxon>Planctomycetaceae</taxon>
        <taxon>Symmachiella</taxon>
    </lineage>
</organism>
<accession>A0A517ZMT8</accession>